<keyword evidence="3" id="KW-0597">Phosphoprotein</keyword>
<keyword evidence="9" id="KW-1133">Transmembrane helix</keyword>
<dbReference type="InterPro" id="IPR003594">
    <property type="entry name" value="HATPase_dom"/>
</dbReference>
<dbReference type="EMBL" id="OCNK01000005">
    <property type="protein sequence ID" value="SOE02832.1"/>
    <property type="molecule type" value="Genomic_DNA"/>
</dbReference>
<evidence type="ECO:0000313" key="12">
    <source>
        <dbReference type="Proteomes" id="UP000219482"/>
    </source>
</evidence>
<evidence type="ECO:0000313" key="11">
    <source>
        <dbReference type="EMBL" id="SOE02832.1"/>
    </source>
</evidence>
<sequence length="386" mass="40407">MPGRRYVPAMAGPDERWPRWADPAIAAAVAVVALVDLTAMHPTPPAWQYAAALVMACALAWRRRAPVLVLVAVLGGILVHDVHGALLNNFYTPLTLYPAFYAVGAHQPLRHGAVAAAGGLALLLVSTTIEGAPLGDYLFVGLVCLACWGAGAGIRTRIATAVEAQSRARLAEERQARTAAVAVAEERARIARELHDVVAHSVSVMVMQAGALRRMLPPDQTRAVGVAETVERTGREALVELRRMLGLLRDDAERVPLAPQPGLARIPELVESTEAAGVAVTLTMDEPPAGVSPGVDLCAFRIVQESLTNVIKHAGPASVRVSVGFPPGSVTLEVVDDGRGGTPAAEGGHGLVGMRERVAVFGGRLSVGPEATGGFAVRATLPLESR</sequence>
<feature type="transmembrane region" description="Helical" evidence="9">
    <location>
        <begin position="68"/>
        <end position="88"/>
    </location>
</feature>
<dbReference type="Proteomes" id="UP000219482">
    <property type="component" value="Unassembled WGS sequence"/>
</dbReference>
<keyword evidence="7" id="KW-0067">ATP-binding</keyword>
<dbReference type="AlphaFoldDB" id="A0A286H568"/>
<dbReference type="InterPro" id="IPR050482">
    <property type="entry name" value="Sensor_HK_TwoCompSys"/>
</dbReference>
<dbReference type="CDD" id="cd16917">
    <property type="entry name" value="HATPase_UhpB-NarQ-NarX-like"/>
    <property type="match status" value="1"/>
</dbReference>
<dbReference type="Gene3D" id="3.30.565.10">
    <property type="entry name" value="Histidine kinase-like ATPase, C-terminal domain"/>
    <property type="match status" value="1"/>
</dbReference>
<accession>A0A286H568</accession>
<dbReference type="Pfam" id="PF23539">
    <property type="entry name" value="DUF7134"/>
    <property type="match status" value="1"/>
</dbReference>
<dbReference type="SMART" id="SM00387">
    <property type="entry name" value="HATPase_c"/>
    <property type="match status" value="1"/>
</dbReference>
<keyword evidence="8" id="KW-0902">Two-component regulatory system</keyword>
<dbReference type="PANTHER" id="PTHR24421">
    <property type="entry name" value="NITRATE/NITRITE SENSOR PROTEIN NARX-RELATED"/>
    <property type="match status" value="1"/>
</dbReference>
<feature type="domain" description="Histidine kinase/HSP90-like ATPase" evidence="10">
    <location>
        <begin position="294"/>
        <end position="385"/>
    </location>
</feature>
<comment type="catalytic activity">
    <reaction evidence="1">
        <text>ATP + protein L-histidine = ADP + protein N-phospho-L-histidine.</text>
        <dbReference type="EC" id="2.7.13.3"/>
    </reaction>
</comment>
<evidence type="ECO:0000256" key="8">
    <source>
        <dbReference type="ARBA" id="ARBA00023012"/>
    </source>
</evidence>
<dbReference type="SUPFAM" id="SSF55874">
    <property type="entry name" value="ATPase domain of HSP90 chaperone/DNA topoisomerase II/histidine kinase"/>
    <property type="match status" value="1"/>
</dbReference>
<dbReference type="GO" id="GO:0046983">
    <property type="term" value="F:protein dimerization activity"/>
    <property type="evidence" value="ECO:0007669"/>
    <property type="project" value="InterPro"/>
</dbReference>
<dbReference type="Gene3D" id="1.20.5.1930">
    <property type="match status" value="1"/>
</dbReference>
<evidence type="ECO:0000256" key="4">
    <source>
        <dbReference type="ARBA" id="ARBA00022679"/>
    </source>
</evidence>
<evidence type="ECO:0000256" key="9">
    <source>
        <dbReference type="SAM" id="Phobius"/>
    </source>
</evidence>
<proteinExistence type="predicted"/>
<keyword evidence="6 11" id="KW-0418">Kinase</keyword>
<keyword evidence="4" id="KW-0808">Transferase</keyword>
<evidence type="ECO:0000256" key="6">
    <source>
        <dbReference type="ARBA" id="ARBA00022777"/>
    </source>
</evidence>
<evidence type="ECO:0000256" key="5">
    <source>
        <dbReference type="ARBA" id="ARBA00022741"/>
    </source>
</evidence>
<dbReference type="GO" id="GO:0000155">
    <property type="term" value="F:phosphorelay sensor kinase activity"/>
    <property type="evidence" value="ECO:0007669"/>
    <property type="project" value="InterPro"/>
</dbReference>
<name>A0A286H568_9ACTN</name>
<dbReference type="InterPro" id="IPR036890">
    <property type="entry name" value="HATPase_C_sf"/>
</dbReference>
<dbReference type="InterPro" id="IPR055558">
    <property type="entry name" value="DUF7134"/>
</dbReference>
<reference evidence="12" key="1">
    <citation type="submission" date="2017-09" db="EMBL/GenBank/DDBJ databases">
        <authorList>
            <person name="Varghese N."/>
            <person name="Submissions S."/>
        </authorList>
    </citation>
    <scope>NUCLEOTIDE SEQUENCE [LARGE SCALE GENOMIC DNA]</scope>
    <source>
        <strain evidence="12">DSM 44270</strain>
    </source>
</reference>
<keyword evidence="9" id="KW-0812">Transmembrane</keyword>
<dbReference type="InterPro" id="IPR011712">
    <property type="entry name" value="Sig_transdc_His_kin_sub3_dim/P"/>
</dbReference>
<evidence type="ECO:0000256" key="2">
    <source>
        <dbReference type="ARBA" id="ARBA00012438"/>
    </source>
</evidence>
<evidence type="ECO:0000259" key="10">
    <source>
        <dbReference type="SMART" id="SM00387"/>
    </source>
</evidence>
<gene>
    <name evidence="11" type="ORF">SAMN06272739_3792</name>
</gene>
<dbReference type="GO" id="GO:0016020">
    <property type="term" value="C:membrane"/>
    <property type="evidence" value="ECO:0007669"/>
    <property type="project" value="InterPro"/>
</dbReference>
<keyword evidence="9" id="KW-0472">Membrane</keyword>
<dbReference type="PANTHER" id="PTHR24421:SF10">
    <property type="entry name" value="NITRATE_NITRITE SENSOR PROTEIN NARQ"/>
    <property type="match status" value="1"/>
</dbReference>
<keyword evidence="12" id="KW-1185">Reference proteome</keyword>
<evidence type="ECO:0000256" key="3">
    <source>
        <dbReference type="ARBA" id="ARBA00022553"/>
    </source>
</evidence>
<dbReference type="Pfam" id="PF07730">
    <property type="entry name" value="HisKA_3"/>
    <property type="match status" value="1"/>
</dbReference>
<evidence type="ECO:0000256" key="1">
    <source>
        <dbReference type="ARBA" id="ARBA00000085"/>
    </source>
</evidence>
<dbReference type="EC" id="2.7.13.3" evidence="2"/>
<dbReference type="Pfam" id="PF02518">
    <property type="entry name" value="HATPase_c"/>
    <property type="match status" value="1"/>
</dbReference>
<organism evidence="11 12">
    <name type="scientific">Blastococcus haudaquaticus</name>
    <dbReference type="NCBI Taxonomy" id="1938745"/>
    <lineage>
        <taxon>Bacteria</taxon>
        <taxon>Bacillati</taxon>
        <taxon>Actinomycetota</taxon>
        <taxon>Actinomycetes</taxon>
        <taxon>Geodermatophilales</taxon>
        <taxon>Geodermatophilaceae</taxon>
        <taxon>Blastococcus</taxon>
    </lineage>
</organism>
<feature type="transmembrane region" description="Helical" evidence="9">
    <location>
        <begin position="137"/>
        <end position="154"/>
    </location>
</feature>
<protein>
    <recommendedName>
        <fullName evidence="2">histidine kinase</fullName>
        <ecNumber evidence="2">2.7.13.3</ecNumber>
    </recommendedName>
</protein>
<keyword evidence="5" id="KW-0547">Nucleotide-binding</keyword>
<evidence type="ECO:0000256" key="7">
    <source>
        <dbReference type="ARBA" id="ARBA00022840"/>
    </source>
</evidence>
<dbReference type="GO" id="GO:0005524">
    <property type="term" value="F:ATP binding"/>
    <property type="evidence" value="ECO:0007669"/>
    <property type="project" value="UniProtKB-KW"/>
</dbReference>